<name>A0A2M4B2Q5_9DIPT</name>
<dbReference type="EMBL" id="GGFK01014002">
    <property type="protein sequence ID" value="MBW47323.1"/>
    <property type="molecule type" value="Transcribed_RNA"/>
</dbReference>
<organism evidence="2">
    <name type="scientific">Anopheles triannulatus</name>
    <dbReference type="NCBI Taxonomy" id="58253"/>
    <lineage>
        <taxon>Eukaryota</taxon>
        <taxon>Metazoa</taxon>
        <taxon>Ecdysozoa</taxon>
        <taxon>Arthropoda</taxon>
        <taxon>Hexapoda</taxon>
        <taxon>Insecta</taxon>
        <taxon>Pterygota</taxon>
        <taxon>Neoptera</taxon>
        <taxon>Endopterygota</taxon>
        <taxon>Diptera</taxon>
        <taxon>Nematocera</taxon>
        <taxon>Culicoidea</taxon>
        <taxon>Culicidae</taxon>
        <taxon>Anophelinae</taxon>
        <taxon>Anopheles</taxon>
    </lineage>
</organism>
<feature type="chain" id="PRO_5014901948" evidence="1">
    <location>
        <begin position="22"/>
        <end position="211"/>
    </location>
</feature>
<feature type="signal peptide" evidence="1">
    <location>
        <begin position="1"/>
        <end position="21"/>
    </location>
</feature>
<keyword evidence="1" id="KW-0732">Signal</keyword>
<sequence>MGAARTIITFTFLFSCSPSWSLIWIASEQADRSGNRSVVRLGNDSLHFARSRTEIHSQGRWGCGCETHTRVSVECELLQNINWEKKAFACTQHWRSITFKSKKTTTTNQTQILQSMQYHRQQARWMVSVQQHQVYCDAAATAAARRRRCCSAPHVLCTDFAGFDHKHKCNAQQRASTHHQRPMHSLCRHSTHYWLLWLLLNDDGKATQPRL</sequence>
<reference evidence="2" key="1">
    <citation type="submission" date="2018-01" db="EMBL/GenBank/DDBJ databases">
        <title>An insight into the sialome of Amazonian anophelines.</title>
        <authorList>
            <person name="Ribeiro J.M."/>
            <person name="Scarpassa V."/>
            <person name="Calvo E."/>
        </authorList>
    </citation>
    <scope>NUCLEOTIDE SEQUENCE</scope>
    <source>
        <tissue evidence="2">Salivary glands</tissue>
    </source>
</reference>
<dbReference type="AlphaFoldDB" id="A0A2M4B2Q5"/>
<protein>
    <submittedName>
        <fullName evidence="2">Putative secreted protein</fullName>
    </submittedName>
</protein>
<dbReference type="PROSITE" id="PS51257">
    <property type="entry name" value="PROKAR_LIPOPROTEIN"/>
    <property type="match status" value="1"/>
</dbReference>
<accession>A0A2M4B2Q5</accession>
<evidence type="ECO:0000256" key="1">
    <source>
        <dbReference type="SAM" id="SignalP"/>
    </source>
</evidence>
<evidence type="ECO:0000313" key="2">
    <source>
        <dbReference type="EMBL" id="MBW47323.1"/>
    </source>
</evidence>
<proteinExistence type="predicted"/>